<feature type="region of interest" description="Disordered" evidence="1">
    <location>
        <begin position="26"/>
        <end position="68"/>
    </location>
</feature>
<name>A0ABV1TZL4_9ACTN</name>
<gene>
    <name evidence="2" type="ORF">ABT272_01755</name>
</gene>
<keyword evidence="3" id="KW-1185">Reference proteome</keyword>
<sequence>MGRKSAGLVGIVAAVLTLGLGASIEAGHSQDRPAGVRVVADDRGPTVITTGTPAANPADDREPTGTGA</sequence>
<proteinExistence type="predicted"/>
<dbReference type="RefSeq" id="WP_123438794.1">
    <property type="nucleotide sequence ID" value="NZ_JBEOYA010000023.1"/>
</dbReference>
<protein>
    <submittedName>
        <fullName evidence="2">Uncharacterized protein</fullName>
    </submittedName>
</protein>
<dbReference type="Proteomes" id="UP001470023">
    <property type="component" value="Unassembled WGS sequence"/>
</dbReference>
<evidence type="ECO:0000313" key="3">
    <source>
        <dbReference type="Proteomes" id="UP001470023"/>
    </source>
</evidence>
<accession>A0ABV1TZL4</accession>
<organism evidence="2 3">
    <name type="scientific">Streptomyces sp. 900105245</name>
    <dbReference type="NCBI Taxonomy" id="3154379"/>
    <lineage>
        <taxon>Bacteria</taxon>
        <taxon>Bacillati</taxon>
        <taxon>Actinomycetota</taxon>
        <taxon>Actinomycetes</taxon>
        <taxon>Kitasatosporales</taxon>
        <taxon>Streptomycetaceae</taxon>
        <taxon>Streptomyces</taxon>
    </lineage>
</organism>
<dbReference type="EMBL" id="JBEPAZ010000001">
    <property type="protein sequence ID" value="MER6426465.1"/>
    <property type="molecule type" value="Genomic_DNA"/>
</dbReference>
<comment type="caution">
    <text evidence="2">The sequence shown here is derived from an EMBL/GenBank/DDBJ whole genome shotgun (WGS) entry which is preliminary data.</text>
</comment>
<reference evidence="2 3" key="1">
    <citation type="submission" date="2024-06" db="EMBL/GenBank/DDBJ databases">
        <title>The Natural Products Discovery Center: Release of the First 8490 Sequenced Strains for Exploring Actinobacteria Biosynthetic Diversity.</title>
        <authorList>
            <person name="Kalkreuter E."/>
            <person name="Kautsar S.A."/>
            <person name="Yang D."/>
            <person name="Bader C.D."/>
            <person name="Teijaro C.N."/>
            <person name="Fluegel L."/>
            <person name="Davis C.M."/>
            <person name="Simpson J.R."/>
            <person name="Lauterbach L."/>
            <person name="Steele A.D."/>
            <person name="Gui C."/>
            <person name="Meng S."/>
            <person name="Li G."/>
            <person name="Viehrig K."/>
            <person name="Ye F."/>
            <person name="Su P."/>
            <person name="Kiefer A.F."/>
            <person name="Nichols A."/>
            <person name="Cepeda A.J."/>
            <person name="Yan W."/>
            <person name="Fan B."/>
            <person name="Jiang Y."/>
            <person name="Adhikari A."/>
            <person name="Zheng C.-J."/>
            <person name="Schuster L."/>
            <person name="Cowan T.M."/>
            <person name="Smanski M.J."/>
            <person name="Chevrette M.G."/>
            <person name="De Carvalho L.P.S."/>
            <person name="Shen B."/>
        </authorList>
    </citation>
    <scope>NUCLEOTIDE SEQUENCE [LARGE SCALE GENOMIC DNA]</scope>
    <source>
        <strain evidence="2 3">NPDC001166</strain>
    </source>
</reference>
<feature type="compositionally biased region" description="Basic and acidic residues" evidence="1">
    <location>
        <begin position="58"/>
        <end position="68"/>
    </location>
</feature>
<evidence type="ECO:0000313" key="2">
    <source>
        <dbReference type="EMBL" id="MER6426465.1"/>
    </source>
</evidence>
<evidence type="ECO:0000256" key="1">
    <source>
        <dbReference type="SAM" id="MobiDB-lite"/>
    </source>
</evidence>